<feature type="transmembrane region" description="Helical" evidence="1">
    <location>
        <begin position="39"/>
        <end position="64"/>
    </location>
</feature>
<dbReference type="RefSeq" id="WP_125561783.1">
    <property type="nucleotide sequence ID" value="NZ_RBVX01000050.1"/>
</dbReference>
<feature type="transmembrane region" description="Helical" evidence="1">
    <location>
        <begin position="7"/>
        <end position="27"/>
    </location>
</feature>
<accession>A0A3R9NZV4</accession>
<protein>
    <submittedName>
        <fullName evidence="2">Uncharacterized protein</fullName>
    </submittedName>
</protein>
<dbReference type="AlphaFoldDB" id="A0A3R9NZV4"/>
<dbReference type="OrthoDB" id="2643649at2"/>
<keyword evidence="1" id="KW-1133">Transmembrane helix</keyword>
<gene>
    <name evidence="2" type="ORF">D7Z54_29190</name>
</gene>
<name>A0A3R9NZV4_9BACI</name>
<evidence type="ECO:0000313" key="3">
    <source>
        <dbReference type="Proteomes" id="UP000275076"/>
    </source>
</evidence>
<dbReference type="Proteomes" id="UP000275076">
    <property type="component" value="Unassembled WGS sequence"/>
</dbReference>
<comment type="caution">
    <text evidence="2">The sequence shown here is derived from an EMBL/GenBank/DDBJ whole genome shotgun (WGS) entry which is preliminary data.</text>
</comment>
<sequence>MKRVEWVIASIFIVMGLHCLVTAGTLLSGAVESSSYFSLLLRICFWMGAPILGGFMIYIITMIIKKQKGKV</sequence>
<keyword evidence="1" id="KW-0472">Membrane</keyword>
<keyword evidence="1" id="KW-0812">Transmembrane</keyword>
<evidence type="ECO:0000256" key="1">
    <source>
        <dbReference type="SAM" id="Phobius"/>
    </source>
</evidence>
<evidence type="ECO:0000313" key="2">
    <source>
        <dbReference type="EMBL" id="RSL29826.1"/>
    </source>
</evidence>
<keyword evidence="3" id="KW-1185">Reference proteome</keyword>
<organism evidence="2 3">
    <name type="scientific">Salibacterium salarium</name>
    <dbReference type="NCBI Taxonomy" id="284579"/>
    <lineage>
        <taxon>Bacteria</taxon>
        <taxon>Bacillati</taxon>
        <taxon>Bacillota</taxon>
        <taxon>Bacilli</taxon>
        <taxon>Bacillales</taxon>
        <taxon>Bacillaceae</taxon>
    </lineage>
</organism>
<proteinExistence type="predicted"/>
<reference evidence="2 3" key="1">
    <citation type="submission" date="2018-10" db="EMBL/GenBank/DDBJ databases">
        <title>Draft genome sequence of Bacillus salarius IM0101, isolated from a hypersaline soil in Inner Mongolia, China.</title>
        <authorList>
            <person name="Yamprayoonswat W."/>
            <person name="Boonvisut S."/>
            <person name="Jumpathong W."/>
            <person name="Sittihan S."/>
            <person name="Ruangsuj P."/>
            <person name="Wanthongcharoen S."/>
            <person name="Thongpramul N."/>
            <person name="Pimmason S."/>
            <person name="Yu B."/>
            <person name="Yasawong M."/>
        </authorList>
    </citation>
    <scope>NUCLEOTIDE SEQUENCE [LARGE SCALE GENOMIC DNA]</scope>
    <source>
        <strain evidence="2 3">IM0101</strain>
    </source>
</reference>
<dbReference type="EMBL" id="RBVX01000050">
    <property type="protein sequence ID" value="RSL29826.1"/>
    <property type="molecule type" value="Genomic_DNA"/>
</dbReference>